<organism evidence="6 7">
    <name type="scientific">Sarcoptes scabiei</name>
    <name type="common">Itch mite</name>
    <name type="synonym">Acarus scabiei</name>
    <dbReference type="NCBI Taxonomy" id="52283"/>
    <lineage>
        <taxon>Eukaryota</taxon>
        <taxon>Metazoa</taxon>
        <taxon>Ecdysozoa</taxon>
        <taxon>Arthropoda</taxon>
        <taxon>Chelicerata</taxon>
        <taxon>Arachnida</taxon>
        <taxon>Acari</taxon>
        <taxon>Acariformes</taxon>
        <taxon>Sarcoptiformes</taxon>
        <taxon>Astigmata</taxon>
        <taxon>Psoroptidia</taxon>
        <taxon>Sarcoptoidea</taxon>
        <taxon>Sarcoptidae</taxon>
        <taxon>Sarcoptinae</taxon>
        <taxon>Sarcoptes</taxon>
    </lineage>
</organism>
<evidence type="ECO:0000256" key="3">
    <source>
        <dbReference type="ARBA" id="ARBA00022525"/>
    </source>
</evidence>
<name>A0A132ALM2_SARSC</name>
<evidence type="ECO:0000256" key="4">
    <source>
        <dbReference type="SAM" id="MobiDB-lite"/>
    </source>
</evidence>
<keyword evidence="5" id="KW-0732">Signal</keyword>
<dbReference type="VEuPathDB" id="VectorBase:SSCA006975"/>
<dbReference type="EMBL" id="JXLN01018145">
    <property type="protein sequence ID" value="KPM11861.1"/>
    <property type="molecule type" value="Genomic_DNA"/>
</dbReference>
<evidence type="ECO:0000313" key="7">
    <source>
        <dbReference type="Proteomes" id="UP000616769"/>
    </source>
</evidence>
<dbReference type="InterPro" id="IPR013152">
    <property type="entry name" value="Gastrin/cholecystokinin_CS"/>
</dbReference>
<feature type="chain" id="PRO_5007287734" evidence="5">
    <location>
        <begin position="25"/>
        <end position="119"/>
    </location>
</feature>
<protein>
    <submittedName>
        <fullName evidence="6">Uncharacterized protein</fullName>
    </submittedName>
</protein>
<evidence type="ECO:0000313" key="6">
    <source>
        <dbReference type="EMBL" id="KPM11861.1"/>
    </source>
</evidence>
<dbReference type="Proteomes" id="UP000616769">
    <property type="component" value="Unassembled WGS sequence"/>
</dbReference>
<proteinExistence type="inferred from homology"/>
<dbReference type="GO" id="GO:0005576">
    <property type="term" value="C:extracellular region"/>
    <property type="evidence" value="ECO:0007669"/>
    <property type="project" value="UniProtKB-SubCell"/>
</dbReference>
<comment type="similarity">
    <text evidence="2">Belongs to the gastrin/cholecystokinin family.</text>
</comment>
<evidence type="ECO:0000256" key="2">
    <source>
        <dbReference type="ARBA" id="ARBA00006273"/>
    </source>
</evidence>
<reference evidence="6 7" key="1">
    <citation type="journal article" date="2015" name="Parasit. Vectors">
        <title>Draft genome of the scabies mite.</title>
        <authorList>
            <person name="Rider S.D.Jr."/>
            <person name="Morgan M.S."/>
            <person name="Arlian L.G."/>
        </authorList>
    </citation>
    <scope>NUCLEOTIDE SEQUENCE [LARGE SCALE GENOMIC DNA]</scope>
    <source>
        <strain evidence="6">Arlian Lab</strain>
    </source>
</reference>
<dbReference type="PROSITE" id="PS00259">
    <property type="entry name" value="GASTRIN"/>
    <property type="match status" value="1"/>
</dbReference>
<feature type="region of interest" description="Disordered" evidence="4">
    <location>
        <begin position="23"/>
        <end position="51"/>
    </location>
</feature>
<dbReference type="OrthoDB" id="6499774at2759"/>
<sequence>MTSIGCYLLVLLLINLSLIHSTLSTSSSDEKNWTSNLIDPSKSSSDSNTLSQDKLDRIYQYVWKRFNDDPMKKLIFDSEADQPDEALFNRQERHLRFGKRFDPRTKYSDLDYGHMRFGK</sequence>
<feature type="signal peptide" evidence="5">
    <location>
        <begin position="1"/>
        <end position="24"/>
    </location>
</feature>
<dbReference type="AlphaFoldDB" id="A0A132ALM2"/>
<keyword evidence="3" id="KW-0964">Secreted</keyword>
<feature type="compositionally biased region" description="Polar residues" evidence="4">
    <location>
        <begin position="33"/>
        <end position="51"/>
    </location>
</feature>
<evidence type="ECO:0000256" key="1">
    <source>
        <dbReference type="ARBA" id="ARBA00004613"/>
    </source>
</evidence>
<accession>A0A132ALM2</accession>
<comment type="subcellular location">
    <subcellularLocation>
        <location evidence="1">Secreted</location>
    </subcellularLocation>
</comment>
<evidence type="ECO:0000256" key="5">
    <source>
        <dbReference type="SAM" id="SignalP"/>
    </source>
</evidence>
<gene>
    <name evidence="6" type="ORF">QR98_0104380</name>
</gene>
<comment type="caution">
    <text evidence="6">The sequence shown here is derived from an EMBL/GenBank/DDBJ whole genome shotgun (WGS) entry which is preliminary data.</text>
</comment>